<evidence type="ECO:0000256" key="1">
    <source>
        <dbReference type="ARBA" id="ARBA00022741"/>
    </source>
</evidence>
<keyword evidence="1" id="KW-0547">Nucleotide-binding</keyword>
<proteinExistence type="predicted"/>
<gene>
    <name evidence="4" type="ORF">DMAD_06252</name>
</gene>
<dbReference type="Gene3D" id="3.30.1330.10">
    <property type="entry name" value="PurM-like, N-terminal domain"/>
    <property type="match status" value="1"/>
</dbReference>
<dbReference type="Gene3D" id="3.90.650.10">
    <property type="entry name" value="PurM-like C-terminal domain"/>
    <property type="match status" value="1"/>
</dbReference>
<reference evidence="4 5" key="1">
    <citation type="submission" date="2024-02" db="EMBL/GenBank/DDBJ databases">
        <title>A chromosome-level genome assembly of Drosophila madeirensis, a fruit fly species endemic to Madeira island.</title>
        <authorList>
            <person name="Tomihara K."/>
            <person name="Llopart A."/>
            <person name="Yamamoto D."/>
        </authorList>
    </citation>
    <scope>NUCLEOTIDE SEQUENCE [LARGE SCALE GENOMIC DNA]</scope>
    <source>
        <strain evidence="4 5">RF1</strain>
    </source>
</reference>
<dbReference type="AlphaFoldDB" id="A0AAU9FR03"/>
<evidence type="ECO:0000313" key="4">
    <source>
        <dbReference type="EMBL" id="BFF97964.1"/>
    </source>
</evidence>
<dbReference type="PANTHER" id="PTHR10256:SF0">
    <property type="entry name" value="INACTIVE SELENIDE, WATER DIKINASE-LIKE PROTEIN-RELATED"/>
    <property type="match status" value="1"/>
</dbReference>
<protein>
    <submittedName>
        <fullName evidence="4">Inactive selenide water dikinase-like protein</fullName>
    </submittedName>
</protein>
<evidence type="ECO:0000256" key="2">
    <source>
        <dbReference type="ARBA" id="ARBA00022840"/>
    </source>
</evidence>
<feature type="domain" description="PurM-like C-terminal" evidence="3">
    <location>
        <begin position="195"/>
        <end position="360"/>
    </location>
</feature>
<name>A0AAU9FR03_DROMD</name>
<dbReference type="SUPFAM" id="SSF55326">
    <property type="entry name" value="PurM N-terminal domain-like"/>
    <property type="match status" value="1"/>
</dbReference>
<evidence type="ECO:0000313" key="5">
    <source>
        <dbReference type="Proteomes" id="UP001500889"/>
    </source>
</evidence>
<dbReference type="Pfam" id="PF02769">
    <property type="entry name" value="AIRS_C"/>
    <property type="match status" value="1"/>
</dbReference>
<dbReference type="InterPro" id="IPR004536">
    <property type="entry name" value="SPS/SelD"/>
</dbReference>
<sequence>MSNFEPTRYGLSSSFRLSSYGKLKRSGCKVPESVVSQLFDSTARSGRAALVAANTGRQQETHLEELLRRLYINTRPPAAGVHHHLSIECRYPIIDDPYAMGMIICAEAVGDFYAMGITECEDMMLLICLPTRMTASEINVVVPLMEKGFNECFHGMTGPAMNWSRYTYSNWFMAGGLASAYWSKRHQLERGNAVDGDVLVLTKPLGTQVVIDAFGCIGQPERWGRYKQLVSENDVRAAYQQAVKSMCHPNRRASRLMHLHQAHGAIAVSGKGLLAHAKALALVQKQPVSFVIHTLPVFDKSAAICGRNSRLRRGLSAETSGGLLICMPRVEAVFFCKFLVAEDGHPAWIIGTVQSGNREATINKNVEIIEVPDIP</sequence>
<dbReference type="GO" id="GO:0016260">
    <property type="term" value="P:selenocysteine biosynthetic process"/>
    <property type="evidence" value="ECO:0007669"/>
    <property type="project" value="TreeGrafter"/>
</dbReference>
<accession>A0AAU9FR03</accession>
<dbReference type="InterPro" id="IPR036676">
    <property type="entry name" value="PurM-like_C_sf"/>
</dbReference>
<organism evidence="4 5">
    <name type="scientific">Drosophila madeirensis</name>
    <name type="common">Fruit fly</name>
    <dbReference type="NCBI Taxonomy" id="30013"/>
    <lineage>
        <taxon>Eukaryota</taxon>
        <taxon>Metazoa</taxon>
        <taxon>Ecdysozoa</taxon>
        <taxon>Arthropoda</taxon>
        <taxon>Hexapoda</taxon>
        <taxon>Insecta</taxon>
        <taxon>Pterygota</taxon>
        <taxon>Neoptera</taxon>
        <taxon>Endopterygota</taxon>
        <taxon>Diptera</taxon>
        <taxon>Brachycera</taxon>
        <taxon>Muscomorpha</taxon>
        <taxon>Ephydroidea</taxon>
        <taxon>Drosophilidae</taxon>
        <taxon>Drosophila</taxon>
        <taxon>Sophophora</taxon>
    </lineage>
</organism>
<dbReference type="Proteomes" id="UP001500889">
    <property type="component" value="Chromosome J"/>
</dbReference>
<dbReference type="PANTHER" id="PTHR10256">
    <property type="entry name" value="SELENIDE, WATER DIKINASE"/>
    <property type="match status" value="1"/>
</dbReference>
<dbReference type="InterPro" id="IPR036921">
    <property type="entry name" value="PurM-like_N_sf"/>
</dbReference>
<dbReference type="SUPFAM" id="SSF56042">
    <property type="entry name" value="PurM C-terminal domain-like"/>
    <property type="match status" value="1"/>
</dbReference>
<dbReference type="EMBL" id="AP029265">
    <property type="protein sequence ID" value="BFF97964.1"/>
    <property type="molecule type" value="Genomic_DNA"/>
</dbReference>
<dbReference type="GO" id="GO:0005524">
    <property type="term" value="F:ATP binding"/>
    <property type="evidence" value="ECO:0007669"/>
    <property type="project" value="UniProtKB-KW"/>
</dbReference>
<dbReference type="InterPro" id="IPR010918">
    <property type="entry name" value="PurM-like_C_dom"/>
</dbReference>
<keyword evidence="5" id="KW-1185">Reference proteome</keyword>
<dbReference type="GO" id="GO:0004756">
    <property type="term" value="F:selenide, water dikinase activity"/>
    <property type="evidence" value="ECO:0007669"/>
    <property type="project" value="TreeGrafter"/>
</dbReference>
<evidence type="ECO:0000259" key="3">
    <source>
        <dbReference type="Pfam" id="PF02769"/>
    </source>
</evidence>
<keyword evidence="2" id="KW-0067">ATP-binding</keyword>
<dbReference type="GO" id="GO:0005737">
    <property type="term" value="C:cytoplasm"/>
    <property type="evidence" value="ECO:0007669"/>
    <property type="project" value="TreeGrafter"/>
</dbReference>